<reference evidence="1 2" key="1">
    <citation type="submission" date="2018-07" db="EMBL/GenBank/DDBJ databases">
        <title>Comparative genomes isolates from brazilian mangrove.</title>
        <authorList>
            <person name="De Araujo J.E."/>
            <person name="Taketani R.G."/>
            <person name="Silva M.C.P."/>
            <person name="Lourenco M.V."/>
            <person name="Oliveira V.M."/>
            <person name="Andreote F.D."/>
        </authorList>
    </citation>
    <scope>NUCLEOTIDE SEQUENCE [LARGE SCALE GENOMIC DNA]</scope>
    <source>
        <strain evidence="1 2">HEX PRIS-MGV</strain>
    </source>
</reference>
<dbReference type="EMBL" id="QPEX01000035">
    <property type="protein sequence ID" value="RCS44180.1"/>
    <property type="molecule type" value="Genomic_DNA"/>
</dbReference>
<dbReference type="Proteomes" id="UP000253562">
    <property type="component" value="Unassembled WGS sequence"/>
</dbReference>
<name>A0A368KN02_9BACT</name>
<sequence length="136" mass="14886">MRPDICVVLGGVGLIKGSIRHAGPVMVEISQELNPYLVKDKFLADAPFDLLSGIIRYGTMFDPHAEVGPIDKRNNELPFAMEIELAPLKRASREEVKAEFLKALIPALFAISLEYELPVSGLTAFAESKGFAISKD</sequence>
<dbReference type="RefSeq" id="WP_114370516.1">
    <property type="nucleotide sequence ID" value="NZ_QPEX01000035.1"/>
</dbReference>
<protein>
    <submittedName>
        <fullName evidence="1">Uncharacterized protein</fullName>
    </submittedName>
</protein>
<organism evidence="1 2">
    <name type="scientific">Bremerella cremea</name>
    <dbReference type="NCBI Taxonomy" id="1031537"/>
    <lineage>
        <taxon>Bacteria</taxon>
        <taxon>Pseudomonadati</taxon>
        <taxon>Planctomycetota</taxon>
        <taxon>Planctomycetia</taxon>
        <taxon>Pirellulales</taxon>
        <taxon>Pirellulaceae</taxon>
        <taxon>Bremerella</taxon>
    </lineage>
</organism>
<comment type="caution">
    <text evidence="1">The sequence shown here is derived from an EMBL/GenBank/DDBJ whole genome shotgun (WGS) entry which is preliminary data.</text>
</comment>
<proteinExistence type="predicted"/>
<accession>A0A368KN02</accession>
<dbReference type="AlphaFoldDB" id="A0A368KN02"/>
<gene>
    <name evidence="1" type="ORF">DTL42_17875</name>
</gene>
<dbReference type="OrthoDB" id="8480095at2"/>
<dbReference type="Pfam" id="PF15568">
    <property type="entry name" value="Imm39"/>
    <property type="match status" value="1"/>
</dbReference>
<evidence type="ECO:0000313" key="1">
    <source>
        <dbReference type="EMBL" id="RCS44180.1"/>
    </source>
</evidence>
<evidence type="ECO:0000313" key="2">
    <source>
        <dbReference type="Proteomes" id="UP000253562"/>
    </source>
</evidence>
<dbReference type="InterPro" id="IPR029081">
    <property type="entry name" value="Imm39"/>
</dbReference>